<reference evidence="1" key="1">
    <citation type="submission" date="2022-12" db="EMBL/GenBank/DDBJ databases">
        <title>Genome Sequence of Lasiodiplodia mahajangana.</title>
        <authorList>
            <person name="Buettner E."/>
        </authorList>
    </citation>
    <scope>NUCLEOTIDE SEQUENCE</scope>
    <source>
        <strain evidence="1">VT137</strain>
    </source>
</reference>
<keyword evidence="2" id="KW-1185">Reference proteome</keyword>
<evidence type="ECO:0000313" key="1">
    <source>
        <dbReference type="EMBL" id="KAJ8133275.1"/>
    </source>
</evidence>
<accession>A0ACC2K0K0</accession>
<evidence type="ECO:0000313" key="2">
    <source>
        <dbReference type="Proteomes" id="UP001153332"/>
    </source>
</evidence>
<dbReference type="EMBL" id="JAPUUL010000026">
    <property type="protein sequence ID" value="KAJ8133275.1"/>
    <property type="molecule type" value="Genomic_DNA"/>
</dbReference>
<dbReference type="Proteomes" id="UP001153332">
    <property type="component" value="Unassembled WGS sequence"/>
</dbReference>
<gene>
    <name evidence="1" type="ORF">O1611_g345</name>
</gene>
<sequence length="264" mass="29768">MSSEPKYQPLTGADSDRSSIDAISHEAVEMRSPQRVSRINIQLLILLVGAIAGGIITYFFLSYVNSSSSSHKPADESHTPQFAPEMPTVTTIFHKNQALMDEPNAENQLVWESLVPIGRGFVNISNPQEYDLLPGISTDVGVDRYSVAMYHQLHCLDALRHQYWRLIKAMSTPMSDDVRQETVRKMLRDNHAQHCFAYIAESIMCSGDLTIEWAKVESDGSRKQVDGWGVPHRCKDPEAIRAWMTANHGPVRTGHDHEHNHNHE</sequence>
<name>A0ACC2K0K0_9PEZI</name>
<proteinExistence type="predicted"/>
<organism evidence="1 2">
    <name type="scientific">Lasiodiplodia mahajangana</name>
    <dbReference type="NCBI Taxonomy" id="1108764"/>
    <lineage>
        <taxon>Eukaryota</taxon>
        <taxon>Fungi</taxon>
        <taxon>Dikarya</taxon>
        <taxon>Ascomycota</taxon>
        <taxon>Pezizomycotina</taxon>
        <taxon>Dothideomycetes</taxon>
        <taxon>Dothideomycetes incertae sedis</taxon>
        <taxon>Botryosphaeriales</taxon>
        <taxon>Botryosphaeriaceae</taxon>
        <taxon>Lasiodiplodia</taxon>
    </lineage>
</organism>
<protein>
    <submittedName>
        <fullName evidence="1">Uncharacterized protein</fullName>
    </submittedName>
</protein>
<comment type="caution">
    <text evidence="1">The sequence shown here is derived from an EMBL/GenBank/DDBJ whole genome shotgun (WGS) entry which is preliminary data.</text>
</comment>